<accession>A0A2P6PNX3</accession>
<feature type="region of interest" description="Disordered" evidence="1">
    <location>
        <begin position="154"/>
        <end position="173"/>
    </location>
</feature>
<dbReference type="Gramene" id="PRQ23606">
    <property type="protein sequence ID" value="PRQ23606"/>
    <property type="gene ID" value="RchiOBHm_Chr6g0263201"/>
</dbReference>
<reference evidence="3 4" key="1">
    <citation type="journal article" date="2018" name="Nat. Genet.">
        <title>The Rosa genome provides new insights in the design of modern roses.</title>
        <authorList>
            <person name="Bendahmane M."/>
        </authorList>
    </citation>
    <scope>NUCLEOTIDE SEQUENCE [LARGE SCALE GENOMIC DNA]</scope>
    <source>
        <strain evidence="4">cv. Old Blush</strain>
    </source>
</reference>
<organism evidence="3 4">
    <name type="scientific">Rosa chinensis</name>
    <name type="common">China rose</name>
    <dbReference type="NCBI Taxonomy" id="74649"/>
    <lineage>
        <taxon>Eukaryota</taxon>
        <taxon>Viridiplantae</taxon>
        <taxon>Streptophyta</taxon>
        <taxon>Embryophyta</taxon>
        <taxon>Tracheophyta</taxon>
        <taxon>Spermatophyta</taxon>
        <taxon>Magnoliopsida</taxon>
        <taxon>eudicotyledons</taxon>
        <taxon>Gunneridae</taxon>
        <taxon>Pentapetalae</taxon>
        <taxon>rosids</taxon>
        <taxon>fabids</taxon>
        <taxon>Rosales</taxon>
        <taxon>Rosaceae</taxon>
        <taxon>Rosoideae</taxon>
        <taxon>Rosoideae incertae sedis</taxon>
        <taxon>Rosa</taxon>
    </lineage>
</organism>
<feature type="region of interest" description="Disordered" evidence="1">
    <location>
        <begin position="616"/>
        <end position="650"/>
    </location>
</feature>
<keyword evidence="4" id="KW-1185">Reference proteome</keyword>
<dbReference type="PANTHER" id="PTHR33223">
    <property type="entry name" value="CCHC-TYPE DOMAIN-CONTAINING PROTEIN"/>
    <property type="match status" value="1"/>
</dbReference>
<gene>
    <name evidence="3" type="ORF">RchiOBHm_Chr6g0263201</name>
</gene>
<dbReference type="Pfam" id="PF03732">
    <property type="entry name" value="Retrotrans_gag"/>
    <property type="match status" value="1"/>
</dbReference>
<evidence type="ECO:0000259" key="2">
    <source>
        <dbReference type="Pfam" id="PF03732"/>
    </source>
</evidence>
<feature type="domain" description="Retrotransposon gag" evidence="2">
    <location>
        <begin position="224"/>
        <end position="313"/>
    </location>
</feature>
<dbReference type="AlphaFoldDB" id="A0A2P6PNX3"/>
<name>A0A2P6PNX3_ROSCH</name>
<protein>
    <submittedName>
        <fullName evidence="3">Putative retrotransposon gag domain-containing protein</fullName>
    </submittedName>
</protein>
<dbReference type="InterPro" id="IPR005162">
    <property type="entry name" value="Retrotrans_gag_dom"/>
</dbReference>
<comment type="caution">
    <text evidence="3">The sequence shown here is derived from an EMBL/GenBank/DDBJ whole genome shotgun (WGS) entry which is preliminary data.</text>
</comment>
<dbReference type="Proteomes" id="UP000238479">
    <property type="component" value="Chromosome 6"/>
</dbReference>
<evidence type="ECO:0000313" key="4">
    <source>
        <dbReference type="Proteomes" id="UP000238479"/>
    </source>
</evidence>
<evidence type="ECO:0000313" key="3">
    <source>
        <dbReference type="EMBL" id="PRQ23606.1"/>
    </source>
</evidence>
<dbReference type="PANTHER" id="PTHR33223:SF8">
    <property type="entry name" value="OS04G0172440 PROTEIN"/>
    <property type="match status" value="1"/>
</dbReference>
<feature type="compositionally biased region" description="Basic and acidic residues" evidence="1">
    <location>
        <begin position="630"/>
        <end position="643"/>
    </location>
</feature>
<sequence>MYKALNEVFKLQTNELATRGEINNRTLVDQLATVLGENTNRSIGGLQTSLEQLNQTMAAMVNGQNTLQTLLIQNQQGQLNQALQPPWQQAHAYVPQPLAQFPIGGQPFQAQPQFGMANNYVQQPINNNNGLGGQNPPRNGLTVEEIRRICEETVGPAPRRTARPRYTKPYPERVENRDYPRGFKFPDFPLFSGDDYQSTIAHISRFTARCAEHSRDDDLKLKWFENSLTGPAHAWYVNLAPNSIQNWVDMERAFHEQFYRAEPEVTIADLAKMYQAAHESAQDFLDRFKAARNKCRVNLGELEFVRIAQQGLNYELRKKYEGVDIRDIFELTTSVARYEAIIREETQARSASKGTYYKNPTVHAVEANFQGLKVEEEDSAEINAAELFVNKPVVCKALAKPTNPIKDKPQPITYHTKDGTPLRLTPTRTYTFDITKADIIFDQLLAEKVIKLPNGHVIPKADETRNKSYCKFHNSWKHSTNNCVVYRDALQDLIEKGKLKFPETSKPAQLVDTDPFPVNMVYVNFPRGHRRNWPNMNFSDPRARRRYMFRDQRREPVYDSQDEDAYDMTMPPALKTSSSSTSKVPPASAVILCSRCNCEVTLNNLLQIKHQELATDQQVKPGLKASTNCEESKKKDSGGKHAGNELGTPTANLAEDEVLKLFGPHSPKGYYQAQQTSQSVFKRIKESENAESGRLSVRRRLTFEDDDLEGNFVDGFNGRRRSGFDQDDRFYDQDYFARNRGRRPYRTYRPPVTHDNRWYGRAARDQPFSPLTKTQKRRMQREVAAARQQGSEGQEVRRSTEADNKEALIIREDFHKDSGEPMELETIGDHIENVLSFPKLPHLRFTEGGVKVFKHLNPPFKLAELETMRKFHQKHSALAIYGLPRSQDYILNTIVANSDADHALIRQGFHSRFITPGLKALYQAHRKGIQKKDIVAQIPVSEADLHFLRCFHRSHSAEETYGITPEEVQLARELDNYLEKKDFAIEEQAKADTKAKDIEQQKEVQKAAMDKTPNGKVPTIRVLRGQDPPFSNQDLGMMKKYHRMYSALATYGLTEEESAMLKMLEKDLSSESYLITEDSSIGLKISYQAMMENCKLEANTDNLPISDADLTYLCTYHKQHPAAEIYGFTSAESKLLDNLSKYLRARAIEWQAETENASTKLTTGAIKEL</sequence>
<proteinExistence type="predicted"/>
<evidence type="ECO:0000256" key="1">
    <source>
        <dbReference type="SAM" id="MobiDB-lite"/>
    </source>
</evidence>
<dbReference type="EMBL" id="PDCK01000044">
    <property type="protein sequence ID" value="PRQ23606.1"/>
    <property type="molecule type" value="Genomic_DNA"/>
</dbReference>